<proteinExistence type="predicted"/>
<gene>
    <name evidence="1" type="ORF">FNJ06_23705</name>
</gene>
<organism evidence="1">
    <name type="scientific">Salmonella enterica subsp. salamae</name>
    <dbReference type="NCBI Taxonomy" id="59202"/>
    <lineage>
        <taxon>Bacteria</taxon>
        <taxon>Pseudomonadati</taxon>
        <taxon>Pseudomonadota</taxon>
        <taxon>Gammaproteobacteria</taxon>
        <taxon>Enterobacterales</taxon>
        <taxon>Enterobacteriaceae</taxon>
        <taxon>Salmonella</taxon>
    </lineage>
</organism>
<dbReference type="Proteomes" id="UP000839824">
    <property type="component" value="Unassembled WGS sequence"/>
</dbReference>
<accession>A0A5Y3V6S0</accession>
<reference evidence="1" key="1">
    <citation type="submission" date="2019-07" db="EMBL/GenBank/DDBJ databases">
        <authorList>
            <person name="Ashton P.M."/>
            <person name="Dallman T."/>
            <person name="Nair S."/>
            <person name="De Pinna E."/>
            <person name="Peters T."/>
            <person name="Grant K."/>
        </authorList>
    </citation>
    <scope>NUCLEOTIDE SEQUENCE [LARGE SCALE GENOMIC DNA]</scope>
    <source>
        <strain evidence="1">598112</strain>
    </source>
</reference>
<dbReference type="AlphaFoldDB" id="A0A5Y3V6S0"/>
<evidence type="ECO:0000313" key="1">
    <source>
        <dbReference type="EMBL" id="ECJ2328545.1"/>
    </source>
</evidence>
<dbReference type="EMBL" id="AAIXRY010000042">
    <property type="protein sequence ID" value="ECJ2328545.1"/>
    <property type="molecule type" value="Genomic_DNA"/>
</dbReference>
<comment type="caution">
    <text evidence="1">The sequence shown here is derived from an EMBL/GenBank/DDBJ whole genome shotgun (WGS) entry which is preliminary data.</text>
</comment>
<protein>
    <submittedName>
        <fullName evidence="1">Uncharacterized protein</fullName>
    </submittedName>
</protein>
<name>A0A5Y3V6S0_SALER</name>
<sequence>MGTGDLNASGKEAFLSEEGHKIASIQMVNKHGESVFHCTYNIEKYFENLLDANTLSQVSKAVEEDLKKD</sequence>